<protein>
    <submittedName>
        <fullName evidence="2">Adenosine monophosphate deaminase 2</fullName>
    </submittedName>
</protein>
<dbReference type="InterPro" id="IPR032466">
    <property type="entry name" value="Metal_Hydrolase"/>
</dbReference>
<dbReference type="Pfam" id="PF19326">
    <property type="entry name" value="AMP_deaminase"/>
    <property type="match status" value="1"/>
</dbReference>
<dbReference type="PANTHER" id="PTHR11359:SF0">
    <property type="entry name" value="AMP DEAMINASE"/>
    <property type="match status" value="1"/>
</dbReference>
<proteinExistence type="inferred from homology"/>
<dbReference type="SUPFAM" id="SSF51556">
    <property type="entry name" value="Metallo-dependent hydrolases"/>
    <property type="match status" value="1"/>
</dbReference>
<dbReference type="Gene3D" id="3.20.20.140">
    <property type="entry name" value="Metal-dependent hydrolases"/>
    <property type="match status" value="2"/>
</dbReference>
<gene>
    <name evidence="2" type="ORF">NERG_01594</name>
</gene>
<sequence>MEEDSLTRAIPLLLQALELRKKYMRISKQNKSWSKYPVPGGIYAEKSNDHWSLINDDVAIPSIADYHRDAEFITSLIHNGPLKTFCFQRLEYLELQFKIHTNEFAHKEKMEQKTLSNKDFYNVVKVDTHLHHSASMNSKKLLIYIKKKLRDFPHETVYKDKAGKLHTLQNIFTGINKTVETLCLDSLGTQSNLETFHRFDRFNSKYTPYGIPILREVFLKHDNYIGGKYLAELTQELVDEIEEKEYLKCEWGISLYGKNRNELEVLCRWIARNRLYNKNIKWYLQVPRLYGVFKGYGAVKNYAEFLSNVFSCVIESANRPSVDAKEESAPTEEGTEPGKDTIIDRFMSEVVGF</sequence>
<comment type="similarity">
    <text evidence="1">Belongs to the metallo-dependent hydrolases superfamily. Adenosine and AMP deaminases family.</text>
</comment>
<reference evidence="2" key="1">
    <citation type="submission" date="2011-03" db="EMBL/GenBank/DDBJ databases">
        <title>The Genome Sequence of Nematocida sp1 strain ERTm2.</title>
        <authorList>
            <consortium name="The Broad Institute Genome Sequencing Platform"/>
            <consortium name="The Broad Institute Genome Sequencing Center for Infectious Disease"/>
            <person name="Cuomo C."/>
            <person name="Troemel E."/>
            <person name="Young S.K."/>
            <person name="Zeng Q."/>
            <person name="Gargeya S."/>
            <person name="Fitzgerald M."/>
            <person name="Haas B."/>
            <person name="Abouelleil A."/>
            <person name="Alvarado L."/>
            <person name="Arachchi H.M."/>
            <person name="Berlin A."/>
            <person name="Brown A."/>
            <person name="Chapman S.B."/>
            <person name="Chen Z."/>
            <person name="Dunbar C."/>
            <person name="Freedman E."/>
            <person name="Gearin G."/>
            <person name="Gellesch M."/>
            <person name="Goldberg J."/>
            <person name="Griggs A."/>
            <person name="Gujja S."/>
            <person name="Heilman E.R."/>
            <person name="Heiman D."/>
            <person name="Howarth C."/>
            <person name="Larson L."/>
            <person name="Lui A."/>
            <person name="MacDonald P.J.P."/>
            <person name="Mehta T."/>
            <person name="Montmayeur A."/>
            <person name="Murphy C."/>
            <person name="Neiman D."/>
            <person name="Pearson M."/>
            <person name="Priest M."/>
            <person name="Roberts A."/>
            <person name="Saif S."/>
            <person name="Shea T."/>
            <person name="Shenoy N."/>
            <person name="Sisk P."/>
            <person name="Stolte C."/>
            <person name="Sykes S."/>
            <person name="White J."/>
            <person name="Yandava C."/>
            <person name="Wortman J."/>
            <person name="Nusbaum C."/>
            <person name="Birren B."/>
        </authorList>
    </citation>
    <scope>NUCLEOTIDE SEQUENCE</scope>
    <source>
        <strain evidence="2">ERTm2</strain>
    </source>
</reference>
<dbReference type="GO" id="GO:0032264">
    <property type="term" value="P:IMP salvage"/>
    <property type="evidence" value="ECO:0007669"/>
    <property type="project" value="InterPro"/>
</dbReference>
<name>H8ZDC3_NEMA1</name>
<dbReference type="Proteomes" id="UP000005622">
    <property type="component" value="Unassembled WGS sequence"/>
</dbReference>
<dbReference type="GO" id="GO:0005829">
    <property type="term" value="C:cytosol"/>
    <property type="evidence" value="ECO:0007669"/>
    <property type="project" value="TreeGrafter"/>
</dbReference>
<dbReference type="GO" id="GO:0046033">
    <property type="term" value="P:AMP metabolic process"/>
    <property type="evidence" value="ECO:0007669"/>
    <property type="project" value="TreeGrafter"/>
</dbReference>
<dbReference type="PANTHER" id="PTHR11359">
    <property type="entry name" value="AMP DEAMINASE"/>
    <property type="match status" value="1"/>
</dbReference>
<dbReference type="GO" id="GO:0003876">
    <property type="term" value="F:AMP deaminase activity"/>
    <property type="evidence" value="ECO:0007669"/>
    <property type="project" value="InterPro"/>
</dbReference>
<dbReference type="HOGENOM" id="CLU_785486_0_0_1"/>
<dbReference type="STRING" id="944018.H8ZDC3"/>
<organism evidence="2">
    <name type="scientific">Nematocida ausubeli (strain ATCC PRA-371 / ERTm2)</name>
    <name type="common">Nematode killer fungus</name>
    <dbReference type="NCBI Taxonomy" id="1913371"/>
    <lineage>
        <taxon>Eukaryota</taxon>
        <taxon>Fungi</taxon>
        <taxon>Fungi incertae sedis</taxon>
        <taxon>Microsporidia</taxon>
        <taxon>Nematocida</taxon>
    </lineage>
</organism>
<evidence type="ECO:0000313" key="2">
    <source>
        <dbReference type="EMBL" id="EHY65148.1"/>
    </source>
</evidence>
<dbReference type="EMBL" id="JH604636">
    <property type="protein sequence ID" value="EHY65148.1"/>
    <property type="molecule type" value="Genomic_DNA"/>
</dbReference>
<evidence type="ECO:0000256" key="1">
    <source>
        <dbReference type="ARBA" id="ARBA00006676"/>
    </source>
</evidence>
<accession>H8ZDC3</accession>
<dbReference type="AlphaFoldDB" id="H8ZDC3"/>
<dbReference type="InterPro" id="IPR006329">
    <property type="entry name" value="AMPD"/>
</dbReference>